<feature type="signal peptide" evidence="3">
    <location>
        <begin position="1"/>
        <end position="22"/>
    </location>
</feature>
<feature type="chain" id="PRO_5021938184" description="UPF0173 metal-dependent hydrolase FJV41_48635" evidence="3">
    <location>
        <begin position="23"/>
        <end position="286"/>
    </location>
</feature>
<evidence type="ECO:0000256" key="1">
    <source>
        <dbReference type="ARBA" id="ARBA00022801"/>
    </source>
</evidence>
<dbReference type="Gene3D" id="3.60.15.10">
    <property type="entry name" value="Ribonuclease Z/Hydroxyacylglutathione hydrolase-like"/>
    <property type="match status" value="1"/>
</dbReference>
<dbReference type="GO" id="GO:0016787">
    <property type="term" value="F:hydrolase activity"/>
    <property type="evidence" value="ECO:0007669"/>
    <property type="project" value="UniProtKB-UniRule"/>
</dbReference>
<feature type="domain" description="Metallo-beta-lactamase" evidence="4">
    <location>
        <begin position="60"/>
        <end position="248"/>
    </location>
</feature>
<dbReference type="EMBL" id="VIFM01000484">
    <property type="protein sequence ID" value="TQF08677.1"/>
    <property type="molecule type" value="Genomic_DNA"/>
</dbReference>
<accession>A0A540WIF6</accession>
<gene>
    <name evidence="5" type="ORF">FJV41_48635</name>
</gene>
<dbReference type="SUPFAM" id="SSF56281">
    <property type="entry name" value="Metallo-hydrolase/oxidoreductase"/>
    <property type="match status" value="1"/>
</dbReference>
<dbReference type="NCBIfam" id="NF001911">
    <property type="entry name" value="PRK00685.1"/>
    <property type="match status" value="1"/>
</dbReference>
<dbReference type="InterPro" id="IPR001279">
    <property type="entry name" value="Metallo-B-lactamas"/>
</dbReference>
<dbReference type="PANTHER" id="PTHR43546">
    <property type="entry name" value="UPF0173 METAL-DEPENDENT HYDROLASE MJ1163-RELATED"/>
    <property type="match status" value="1"/>
</dbReference>
<dbReference type="PANTHER" id="PTHR43546:SF3">
    <property type="entry name" value="UPF0173 METAL-DEPENDENT HYDROLASE MJ1163"/>
    <property type="match status" value="1"/>
</dbReference>
<organism evidence="5 6">
    <name type="scientific">Myxococcus llanfairpwllgwyngyllgogerychwyrndrobwllllantysiliogogogochensis</name>
    <dbReference type="NCBI Taxonomy" id="2590453"/>
    <lineage>
        <taxon>Bacteria</taxon>
        <taxon>Pseudomonadati</taxon>
        <taxon>Myxococcota</taxon>
        <taxon>Myxococcia</taxon>
        <taxon>Myxococcales</taxon>
        <taxon>Cystobacterineae</taxon>
        <taxon>Myxococcaceae</taxon>
        <taxon>Myxococcus</taxon>
    </lineage>
</organism>
<dbReference type="HAMAP" id="MF_00457">
    <property type="entry name" value="UPF0173"/>
    <property type="match status" value="1"/>
</dbReference>
<dbReference type="InterPro" id="IPR050114">
    <property type="entry name" value="UPF0173_UPF0282_UlaG_hydrolase"/>
</dbReference>
<keyword evidence="1 2" id="KW-0378">Hydrolase</keyword>
<evidence type="ECO:0000313" key="6">
    <source>
        <dbReference type="Proteomes" id="UP000315369"/>
    </source>
</evidence>
<dbReference type="RefSeq" id="WP_141649427.1">
    <property type="nucleotide sequence ID" value="NZ_VIFM01000484.1"/>
</dbReference>
<evidence type="ECO:0000256" key="3">
    <source>
        <dbReference type="SAM" id="SignalP"/>
    </source>
</evidence>
<dbReference type="AlphaFoldDB" id="A0A540WIF6"/>
<name>A0A540WIF6_9BACT</name>
<dbReference type="InterPro" id="IPR036866">
    <property type="entry name" value="RibonucZ/Hydroxyglut_hydro"/>
</dbReference>
<evidence type="ECO:0000259" key="4">
    <source>
        <dbReference type="SMART" id="SM00849"/>
    </source>
</evidence>
<reference evidence="5 6" key="1">
    <citation type="submission" date="2019-06" db="EMBL/GenBank/DDBJ databases">
        <authorList>
            <person name="Livingstone P."/>
            <person name="Whitworth D."/>
        </authorList>
    </citation>
    <scope>NUCLEOTIDE SEQUENCE [LARGE SCALE GENOMIC DNA]</scope>
    <source>
        <strain evidence="5 6">AM401</strain>
    </source>
</reference>
<comment type="similarity">
    <text evidence="2">Belongs to the UPF0173 family.</text>
</comment>
<keyword evidence="3" id="KW-0732">Signal</keyword>
<dbReference type="InterPro" id="IPR022877">
    <property type="entry name" value="UPF0173"/>
</dbReference>
<dbReference type="Pfam" id="PF13483">
    <property type="entry name" value="Lactamase_B_3"/>
    <property type="match status" value="1"/>
</dbReference>
<dbReference type="SMART" id="SM00849">
    <property type="entry name" value="Lactamase_B"/>
    <property type="match status" value="1"/>
</dbReference>
<comment type="caution">
    <text evidence="5">The sequence shown here is derived from an EMBL/GenBank/DDBJ whole genome shotgun (WGS) entry which is preliminary data.</text>
</comment>
<sequence>MRNELVAVAVGALVTFAGVAQAQGAPAQGTPAQGAAAPKKAEAVKAPAVAKGKTEVTWWGHAAFVIRTPGGAVIAIDPWLTNPKAPKDTAQPEALDAILVSHGHFDHVGETKALAQKTGAKVFGSFELVNLLGLPEAQSVGANAGGTFQVKDATIHLVQAVHSSSYQSDPKGPSHYAGAPLGYVIQIEKGPTLYHAGDTGPFAGMELIATQFKPTVAMLPIGGHFTMGPAEAAQAARLLKAQTIVPMHYGTFPLLQGNPDALKGELKKLRGAAKVMDLEPGKSTAL</sequence>
<evidence type="ECO:0000313" key="5">
    <source>
        <dbReference type="EMBL" id="TQF08677.1"/>
    </source>
</evidence>
<dbReference type="OrthoDB" id="9789133at2"/>
<evidence type="ECO:0000256" key="2">
    <source>
        <dbReference type="HAMAP-Rule" id="MF_00457"/>
    </source>
</evidence>
<dbReference type="Proteomes" id="UP000315369">
    <property type="component" value="Unassembled WGS sequence"/>
</dbReference>
<proteinExistence type="inferred from homology"/>
<keyword evidence="6" id="KW-1185">Reference proteome</keyword>
<protein>
    <recommendedName>
        <fullName evidence="2">UPF0173 metal-dependent hydrolase FJV41_48635</fullName>
    </recommendedName>
</protein>